<evidence type="ECO:0000313" key="2">
    <source>
        <dbReference type="EMBL" id="KAK2547543.1"/>
    </source>
</evidence>
<feature type="region of interest" description="Disordered" evidence="1">
    <location>
        <begin position="1"/>
        <end position="22"/>
    </location>
</feature>
<reference evidence="2" key="1">
    <citation type="journal article" date="2023" name="G3 (Bethesda)">
        <title>Whole genome assembly and annotation of the endangered Caribbean coral Acropora cervicornis.</title>
        <authorList>
            <person name="Selwyn J.D."/>
            <person name="Vollmer S.V."/>
        </authorList>
    </citation>
    <scope>NUCLEOTIDE SEQUENCE</scope>
    <source>
        <strain evidence="2">K2</strain>
    </source>
</reference>
<dbReference type="AlphaFoldDB" id="A0AAD9PRG3"/>
<sequence>MSLQQSTEHVQRSTPLNSQKYGYKAVSPQHAFGCMESRGLHQVQGENDPSVRKISPTFFGL</sequence>
<dbReference type="Proteomes" id="UP001249851">
    <property type="component" value="Unassembled WGS sequence"/>
</dbReference>
<feature type="compositionally biased region" description="Polar residues" evidence="1">
    <location>
        <begin position="1"/>
        <end position="20"/>
    </location>
</feature>
<proteinExistence type="predicted"/>
<reference evidence="2" key="2">
    <citation type="journal article" date="2023" name="Science">
        <title>Genomic signatures of disease resistance in endangered staghorn corals.</title>
        <authorList>
            <person name="Vollmer S.V."/>
            <person name="Selwyn J.D."/>
            <person name="Despard B.A."/>
            <person name="Roesel C.L."/>
        </authorList>
    </citation>
    <scope>NUCLEOTIDE SEQUENCE</scope>
    <source>
        <strain evidence="2">K2</strain>
    </source>
</reference>
<accession>A0AAD9PRG3</accession>
<evidence type="ECO:0000313" key="3">
    <source>
        <dbReference type="Proteomes" id="UP001249851"/>
    </source>
</evidence>
<name>A0AAD9PRG3_ACRCE</name>
<keyword evidence="3" id="KW-1185">Reference proteome</keyword>
<gene>
    <name evidence="2" type="ORF">P5673_032460</name>
</gene>
<comment type="caution">
    <text evidence="2">The sequence shown here is derived from an EMBL/GenBank/DDBJ whole genome shotgun (WGS) entry which is preliminary data.</text>
</comment>
<evidence type="ECO:0000256" key="1">
    <source>
        <dbReference type="SAM" id="MobiDB-lite"/>
    </source>
</evidence>
<organism evidence="2 3">
    <name type="scientific">Acropora cervicornis</name>
    <name type="common">Staghorn coral</name>
    <dbReference type="NCBI Taxonomy" id="6130"/>
    <lineage>
        <taxon>Eukaryota</taxon>
        <taxon>Metazoa</taxon>
        <taxon>Cnidaria</taxon>
        <taxon>Anthozoa</taxon>
        <taxon>Hexacorallia</taxon>
        <taxon>Scleractinia</taxon>
        <taxon>Astrocoeniina</taxon>
        <taxon>Acroporidae</taxon>
        <taxon>Acropora</taxon>
    </lineage>
</organism>
<dbReference type="EMBL" id="JARQWQ010000179">
    <property type="protein sequence ID" value="KAK2547543.1"/>
    <property type="molecule type" value="Genomic_DNA"/>
</dbReference>
<protein>
    <submittedName>
        <fullName evidence="2">Uncharacterized protein</fullName>
    </submittedName>
</protein>
<feature type="region of interest" description="Disordered" evidence="1">
    <location>
        <begin position="40"/>
        <end position="61"/>
    </location>
</feature>